<feature type="region of interest" description="Disordered" evidence="2">
    <location>
        <begin position="258"/>
        <end position="298"/>
    </location>
</feature>
<dbReference type="PROSITE" id="PS00463">
    <property type="entry name" value="ZN2_CY6_FUNGAL_1"/>
    <property type="match status" value="1"/>
</dbReference>
<feature type="domain" description="Zn(2)-C6 fungal-type" evidence="3">
    <location>
        <begin position="113"/>
        <end position="143"/>
    </location>
</feature>
<dbReference type="CDD" id="cd00067">
    <property type="entry name" value="GAL4"/>
    <property type="match status" value="1"/>
</dbReference>
<feature type="region of interest" description="Disordered" evidence="2">
    <location>
        <begin position="58"/>
        <end position="111"/>
    </location>
</feature>
<feature type="compositionally biased region" description="Basic residues" evidence="2">
    <location>
        <begin position="161"/>
        <end position="171"/>
    </location>
</feature>
<evidence type="ECO:0000313" key="5">
    <source>
        <dbReference type="Proteomes" id="UP001322138"/>
    </source>
</evidence>
<dbReference type="RefSeq" id="XP_062732009.1">
    <property type="nucleotide sequence ID" value="XM_062872619.1"/>
</dbReference>
<reference evidence="4 5" key="1">
    <citation type="journal article" date="2023" name="bioRxiv">
        <title>High-quality genome assemblies of four members of thePodospora anserinaspecies complex.</title>
        <authorList>
            <person name="Ament-Velasquez S.L."/>
            <person name="Vogan A.A."/>
            <person name="Wallerman O."/>
            <person name="Hartmann F."/>
            <person name="Gautier V."/>
            <person name="Silar P."/>
            <person name="Giraud T."/>
            <person name="Johannesson H."/>
        </authorList>
    </citation>
    <scope>NUCLEOTIDE SEQUENCE [LARGE SCALE GENOMIC DNA]</scope>
    <source>
        <strain evidence="4 5">CBS 112042</strain>
    </source>
</reference>
<accession>A0ABR0FHW0</accession>
<evidence type="ECO:0000256" key="1">
    <source>
        <dbReference type="ARBA" id="ARBA00023242"/>
    </source>
</evidence>
<dbReference type="Gene3D" id="4.10.240.10">
    <property type="entry name" value="Zn(2)-C6 fungal-type DNA-binding domain"/>
    <property type="match status" value="1"/>
</dbReference>
<feature type="compositionally biased region" description="Basic and acidic residues" evidence="2">
    <location>
        <begin position="322"/>
        <end position="333"/>
    </location>
</feature>
<name>A0ABR0FHW0_9PEZI</name>
<dbReference type="InterPro" id="IPR036864">
    <property type="entry name" value="Zn2-C6_fun-type_DNA-bd_sf"/>
</dbReference>
<proteinExistence type="predicted"/>
<keyword evidence="5" id="KW-1185">Reference proteome</keyword>
<feature type="region of interest" description="Disordered" evidence="2">
    <location>
        <begin position="145"/>
        <end position="215"/>
    </location>
</feature>
<gene>
    <name evidence="4" type="ORF">QC761_0063650</name>
</gene>
<dbReference type="GeneID" id="87891850"/>
<comment type="caution">
    <text evidence="4">The sequence shown here is derived from an EMBL/GenBank/DDBJ whole genome shotgun (WGS) entry which is preliminary data.</text>
</comment>
<dbReference type="InterPro" id="IPR001138">
    <property type="entry name" value="Zn2Cys6_DnaBD"/>
</dbReference>
<keyword evidence="1" id="KW-0539">Nucleus</keyword>
<feature type="region of interest" description="Disordered" evidence="2">
    <location>
        <begin position="321"/>
        <end position="343"/>
    </location>
</feature>
<protein>
    <recommendedName>
        <fullName evidence="3">Zn(2)-C6 fungal-type domain-containing protein</fullName>
    </recommendedName>
</protein>
<dbReference type="EMBL" id="JAFFGZ010000006">
    <property type="protein sequence ID" value="KAK4643033.1"/>
    <property type="molecule type" value="Genomic_DNA"/>
</dbReference>
<dbReference type="Proteomes" id="UP001322138">
    <property type="component" value="Unassembled WGS sequence"/>
</dbReference>
<organism evidence="4 5">
    <name type="scientific">Podospora bellae-mahoneyi</name>
    <dbReference type="NCBI Taxonomy" id="2093777"/>
    <lineage>
        <taxon>Eukaryota</taxon>
        <taxon>Fungi</taxon>
        <taxon>Dikarya</taxon>
        <taxon>Ascomycota</taxon>
        <taxon>Pezizomycotina</taxon>
        <taxon>Sordariomycetes</taxon>
        <taxon>Sordariomycetidae</taxon>
        <taxon>Sordariales</taxon>
        <taxon>Podosporaceae</taxon>
        <taxon>Podospora</taxon>
    </lineage>
</organism>
<dbReference type="SUPFAM" id="SSF57701">
    <property type="entry name" value="Zn2/Cys6 DNA-binding domain"/>
    <property type="match status" value="1"/>
</dbReference>
<evidence type="ECO:0000259" key="3">
    <source>
        <dbReference type="PROSITE" id="PS00463"/>
    </source>
</evidence>
<feature type="compositionally biased region" description="Polar residues" evidence="2">
    <location>
        <begin position="191"/>
        <end position="201"/>
    </location>
</feature>
<evidence type="ECO:0000256" key="2">
    <source>
        <dbReference type="SAM" id="MobiDB-lite"/>
    </source>
</evidence>
<sequence length="893" mass="93350">MAPAEIGPHITDTYRLRLVTAGHFRPQRASSPQQIHHITWPKNIRISTNHRSTRLTLIMPDPDDGSPSVDSPSPAPVPNDNVTTTTTTTPRVASPKGPRRRAPNRTVEGGPPACVKCHGFKMRCIRQPDQKDCNRCINAKIECVPREPGSVGRPRLPRPPGWKRSHYKKGRRLGDQLVQSTSQAAEDLDPESSSPSNSTEATPPEPTSLAKSSAPARYGGPIIGLAGYNALLPNFDDLPHDSSAAAANARGSIYTESTFRAPQQPQPPLHPLFRSTQTPPEPQPSPQPRQQQPTAYAPADQDPIEQLTRLQLQIYQHHTLAKKNEPSIRKDGTKPTGTEPLDTSWINPLFQSASLFHTILSSFAASPPDTATFLMIISIYNRLLQTFDLLADCIQRYIWWHGICGSPMVQDDKDFISGLSDSVVVTIGGVEVPRSVKGSKVALIDTTRAVHYLTFGLMEKIWGVLDGWVGGEDMVVKKGAMEGVGRLEEKVRENFVRTRWRKMPERGINRLKKGRVRVAKQHLKVLLVPGTGLGRRLEGIGLAAEAVITNSRAIGSTIRLTAGLDPDEGISQLEAGVGRGGTAEAGTVDVAPVTPLLAETLDTAAASVDDGVVGHAGGLQALAKGVDVSALVLARVVLGVGGGGELAGGQVPGVPAGYVGGDATELLGAAGGLVGLGELLGAGLEVGVPAEPAAVAGVDVLDDVGKVERLERVGDTVAVAGGRVAAGLNVGVGDQVGERIGFNDERDGGVGVGLEDGGDALTQLLVPVELANLQLTVGSLGSAITAGKIVDDDTEDLVARNLGESGLEPVNIGDGVEPDERTGVGNLAGGSLEGGVGKVGDGELLDLLAVEVVGVEGVLLEDVGLGVEGDGRGATSLSLGGLVLGGRGRGGNG</sequence>
<evidence type="ECO:0000313" key="4">
    <source>
        <dbReference type="EMBL" id="KAK4643033.1"/>
    </source>
</evidence>